<keyword evidence="1" id="KW-0812">Transmembrane</keyword>
<comment type="caution">
    <text evidence="2">The sequence shown here is derived from an EMBL/GenBank/DDBJ whole genome shotgun (WGS) entry which is preliminary data.</text>
</comment>
<feature type="transmembrane region" description="Helical" evidence="1">
    <location>
        <begin position="175"/>
        <end position="192"/>
    </location>
</feature>
<gene>
    <name evidence="2" type="ORF">AB5I84_09600</name>
</gene>
<evidence type="ECO:0000256" key="1">
    <source>
        <dbReference type="SAM" id="Phobius"/>
    </source>
</evidence>
<dbReference type="Pfam" id="PF03594">
    <property type="entry name" value="BenE"/>
    <property type="match status" value="1"/>
</dbReference>
<feature type="transmembrane region" description="Helical" evidence="1">
    <location>
        <begin position="151"/>
        <end position="168"/>
    </location>
</feature>
<feature type="transmembrane region" description="Helical" evidence="1">
    <location>
        <begin position="367"/>
        <end position="388"/>
    </location>
</feature>
<dbReference type="NCBIfam" id="TIGR00843">
    <property type="entry name" value="benE"/>
    <property type="match status" value="1"/>
</dbReference>
<accession>A0ABV4AHU7</accession>
<keyword evidence="1" id="KW-0472">Membrane</keyword>
<feature type="transmembrane region" description="Helical" evidence="1">
    <location>
        <begin position="127"/>
        <end position="145"/>
    </location>
</feature>
<sequence>MSASRSAFPWRDFSVSSVVAGLVSVFTGYASAAVIVFQAAAAAGATPSQVSSWMWALGIGMGVSTLLLSWRFRMPIVTAWSTPGAALLATSLPGVSLNEAVGAFLFSALLMTLCGVTGLFQRVMHRIPLSLASALLAGVLLRFGLDLFTSLEQELLLVSAMLITFVLCKSRLPRSAIPLTLLVGLVVAALQQQLHFGGVSVALGKPEWVAPAWSWATLVGVGLPLFVVTMASQNLPGVAVLKANGYQPPVSPLLTTTGTTNLLLAPFGAYALNLAAISAAVCMSADADADPRRRYTAALSAGVFYLLMGIFGATVSGLLGAFPPALVAAMAGLALAGTLANGLVMALQDSSHRDAALLTFLMTASGISLWGIGSAFWGLLLGVLVLLCQRRSA</sequence>
<feature type="transmembrane region" description="Helical" evidence="1">
    <location>
        <begin position="297"/>
        <end position="319"/>
    </location>
</feature>
<feature type="transmembrane region" description="Helical" evidence="1">
    <location>
        <begin position="253"/>
        <end position="277"/>
    </location>
</feature>
<keyword evidence="1" id="KW-1133">Transmembrane helix</keyword>
<dbReference type="PANTHER" id="PTHR30199">
    <property type="entry name" value="MFS FAMILY TRANSPORTER, PREDICTED SUBSTRATE BENZOATE"/>
    <property type="match status" value="1"/>
</dbReference>
<reference evidence="2 3" key="1">
    <citation type="submission" date="2024-07" db="EMBL/GenBank/DDBJ databases">
        <authorList>
            <person name="Ren Q."/>
        </authorList>
    </citation>
    <scope>NUCLEOTIDE SEQUENCE [LARGE SCALE GENOMIC DNA]</scope>
    <source>
        <strain evidence="2 3">REN37</strain>
    </source>
</reference>
<feature type="transmembrane region" description="Helical" evidence="1">
    <location>
        <begin position="212"/>
        <end position="232"/>
    </location>
</feature>
<feature type="transmembrane region" description="Helical" evidence="1">
    <location>
        <begin position="326"/>
        <end position="347"/>
    </location>
</feature>
<keyword evidence="3" id="KW-1185">Reference proteome</keyword>
<dbReference type="InterPro" id="IPR004711">
    <property type="entry name" value="Benzoate_Transporter"/>
</dbReference>
<name>A0ABV4AHU7_9GAMM</name>
<dbReference type="PANTHER" id="PTHR30199:SF0">
    <property type="entry name" value="INNER MEMBRANE PROTEIN YDCO"/>
    <property type="match status" value="1"/>
</dbReference>
<organism evidence="2 3">
    <name type="scientific">Isoalcanivorax beigongshangi</name>
    <dbReference type="NCBI Taxonomy" id="3238810"/>
    <lineage>
        <taxon>Bacteria</taxon>
        <taxon>Pseudomonadati</taxon>
        <taxon>Pseudomonadota</taxon>
        <taxon>Gammaproteobacteria</taxon>
        <taxon>Oceanospirillales</taxon>
        <taxon>Alcanivoracaceae</taxon>
        <taxon>Isoalcanivorax</taxon>
    </lineage>
</organism>
<feature type="transmembrane region" description="Helical" evidence="1">
    <location>
        <begin position="101"/>
        <end position="120"/>
    </location>
</feature>
<dbReference type="RefSeq" id="WP_369455634.1">
    <property type="nucleotide sequence ID" value="NZ_JBGCUO010000001.1"/>
</dbReference>
<evidence type="ECO:0000313" key="2">
    <source>
        <dbReference type="EMBL" id="MEY1662399.1"/>
    </source>
</evidence>
<feature type="transmembrane region" description="Helical" evidence="1">
    <location>
        <begin position="52"/>
        <end position="70"/>
    </location>
</feature>
<evidence type="ECO:0000313" key="3">
    <source>
        <dbReference type="Proteomes" id="UP001562065"/>
    </source>
</evidence>
<protein>
    <submittedName>
        <fullName evidence="2">Benzoate/H(+) symporter BenE family transporter</fullName>
    </submittedName>
</protein>
<proteinExistence type="predicted"/>
<dbReference type="Proteomes" id="UP001562065">
    <property type="component" value="Unassembled WGS sequence"/>
</dbReference>
<dbReference type="EMBL" id="JBGCUO010000001">
    <property type="protein sequence ID" value="MEY1662399.1"/>
    <property type="molecule type" value="Genomic_DNA"/>
</dbReference>